<keyword evidence="3" id="KW-0413">Isomerase</keyword>
<dbReference type="EMBL" id="CP036278">
    <property type="protein sequence ID" value="QDU57182.1"/>
    <property type="molecule type" value="Genomic_DNA"/>
</dbReference>
<proteinExistence type="predicted"/>
<dbReference type="NCBIfam" id="TIGR02595">
    <property type="entry name" value="PEP_CTERM"/>
    <property type="match status" value="1"/>
</dbReference>
<dbReference type="RefSeq" id="WP_145252270.1">
    <property type="nucleotide sequence ID" value="NZ_CP036278.1"/>
</dbReference>
<evidence type="ECO:0000256" key="1">
    <source>
        <dbReference type="SAM" id="SignalP"/>
    </source>
</evidence>
<keyword evidence="1" id="KW-0732">Signal</keyword>
<feature type="signal peptide" evidence="1">
    <location>
        <begin position="1"/>
        <end position="21"/>
    </location>
</feature>
<dbReference type="AlphaFoldDB" id="A0A518AR25"/>
<keyword evidence="4" id="KW-1185">Reference proteome</keyword>
<dbReference type="EC" id="5.2.1.8" evidence="3"/>
<evidence type="ECO:0000313" key="3">
    <source>
        <dbReference type="EMBL" id="QDU57182.1"/>
    </source>
</evidence>
<dbReference type="Gene3D" id="2.40.100.10">
    <property type="entry name" value="Cyclophilin-like"/>
    <property type="match status" value="1"/>
</dbReference>
<evidence type="ECO:0000313" key="4">
    <source>
        <dbReference type="Proteomes" id="UP000315750"/>
    </source>
</evidence>
<dbReference type="OrthoDB" id="270889at2"/>
<organism evidence="3 4">
    <name type="scientific">Aeoliella mucimassa</name>
    <dbReference type="NCBI Taxonomy" id="2527972"/>
    <lineage>
        <taxon>Bacteria</taxon>
        <taxon>Pseudomonadati</taxon>
        <taxon>Planctomycetota</taxon>
        <taxon>Planctomycetia</taxon>
        <taxon>Pirellulales</taxon>
        <taxon>Lacipirellulaceae</taxon>
        <taxon>Aeoliella</taxon>
    </lineage>
</organism>
<dbReference type="Proteomes" id="UP000315750">
    <property type="component" value="Chromosome"/>
</dbReference>
<protein>
    <submittedName>
        <fullName evidence="3">Peptidyl-prolyl cis-trans isomerase A</fullName>
        <ecNumber evidence="3">5.2.1.8</ecNumber>
    </submittedName>
</protein>
<name>A0A518AR25_9BACT</name>
<gene>
    <name evidence="3" type="primary">ppiA</name>
    <name evidence="3" type="ORF">Pan181_33960</name>
</gene>
<feature type="chain" id="PRO_5022153647" evidence="1">
    <location>
        <begin position="22"/>
        <end position="292"/>
    </location>
</feature>
<feature type="domain" description="PPIase cyclophilin-type" evidence="2">
    <location>
        <begin position="24"/>
        <end position="184"/>
    </location>
</feature>
<dbReference type="InterPro" id="IPR013424">
    <property type="entry name" value="Ice-binding_C"/>
</dbReference>
<dbReference type="InterPro" id="IPR002130">
    <property type="entry name" value="Cyclophilin-type_PPIase_dom"/>
</dbReference>
<sequence length="292" mass="31434" precursor="true">MIRLCTTALVLFCLCSSTLLAQTVRFETSVGSFDMVLNPNDDPNLDPLVNNMLAYVGLGRYHFSAINRAVDQDNDDASDDFVLQMGGFMGFAPDPDQWTRMVQSVEKLNEVVTDADGDGEVDFDSITNSRGTVSLALASGNVNSGTSSFFINLGDNSFLDSQGFVPFAEIQNMQTIDQIMRLEQLDLSEQLGSSGNLAFTDVPITEEERLVVVKRAYVVDPGDDFSFVGPIAEALLAQREMEQELAALAFGSTSGGGSASNTSTTNVPEPASLALLAGPLALLGWYGIRRRS</sequence>
<dbReference type="KEGG" id="amuc:Pan181_33960"/>
<accession>A0A518AR25</accession>
<reference evidence="3 4" key="1">
    <citation type="submission" date="2019-02" db="EMBL/GenBank/DDBJ databases">
        <title>Deep-cultivation of Planctomycetes and their phenomic and genomic characterization uncovers novel biology.</title>
        <authorList>
            <person name="Wiegand S."/>
            <person name="Jogler M."/>
            <person name="Boedeker C."/>
            <person name="Pinto D."/>
            <person name="Vollmers J."/>
            <person name="Rivas-Marin E."/>
            <person name="Kohn T."/>
            <person name="Peeters S.H."/>
            <person name="Heuer A."/>
            <person name="Rast P."/>
            <person name="Oberbeckmann S."/>
            <person name="Bunk B."/>
            <person name="Jeske O."/>
            <person name="Meyerdierks A."/>
            <person name="Storesund J.E."/>
            <person name="Kallscheuer N."/>
            <person name="Luecker S."/>
            <person name="Lage O.M."/>
            <person name="Pohl T."/>
            <person name="Merkel B.J."/>
            <person name="Hornburger P."/>
            <person name="Mueller R.-W."/>
            <person name="Bruemmer F."/>
            <person name="Labrenz M."/>
            <person name="Spormann A.M."/>
            <person name="Op den Camp H."/>
            <person name="Overmann J."/>
            <person name="Amann R."/>
            <person name="Jetten M.S.M."/>
            <person name="Mascher T."/>
            <person name="Medema M.H."/>
            <person name="Devos D.P."/>
            <person name="Kaster A.-K."/>
            <person name="Ovreas L."/>
            <person name="Rohde M."/>
            <person name="Galperin M.Y."/>
            <person name="Jogler C."/>
        </authorList>
    </citation>
    <scope>NUCLEOTIDE SEQUENCE [LARGE SCALE GENOMIC DNA]</scope>
    <source>
        <strain evidence="3 4">Pan181</strain>
    </source>
</reference>
<dbReference type="Pfam" id="PF00160">
    <property type="entry name" value="Pro_isomerase"/>
    <property type="match status" value="1"/>
</dbReference>
<evidence type="ECO:0000259" key="2">
    <source>
        <dbReference type="Pfam" id="PF00160"/>
    </source>
</evidence>
<dbReference type="GO" id="GO:0003755">
    <property type="term" value="F:peptidyl-prolyl cis-trans isomerase activity"/>
    <property type="evidence" value="ECO:0007669"/>
    <property type="project" value="UniProtKB-EC"/>
</dbReference>
<dbReference type="InterPro" id="IPR029000">
    <property type="entry name" value="Cyclophilin-like_dom_sf"/>
</dbReference>
<dbReference type="SUPFAM" id="SSF50891">
    <property type="entry name" value="Cyclophilin-like"/>
    <property type="match status" value="1"/>
</dbReference>